<accession>A0ACB9MT69</accession>
<proteinExistence type="predicted"/>
<evidence type="ECO:0000313" key="1">
    <source>
        <dbReference type="EMBL" id="KAI4327284.1"/>
    </source>
</evidence>
<protein>
    <submittedName>
        <fullName evidence="1">Uncharacterized protein</fullName>
    </submittedName>
</protein>
<organism evidence="1 2">
    <name type="scientific">Bauhinia variegata</name>
    <name type="common">Purple orchid tree</name>
    <name type="synonym">Phanera variegata</name>
    <dbReference type="NCBI Taxonomy" id="167791"/>
    <lineage>
        <taxon>Eukaryota</taxon>
        <taxon>Viridiplantae</taxon>
        <taxon>Streptophyta</taxon>
        <taxon>Embryophyta</taxon>
        <taxon>Tracheophyta</taxon>
        <taxon>Spermatophyta</taxon>
        <taxon>Magnoliopsida</taxon>
        <taxon>eudicotyledons</taxon>
        <taxon>Gunneridae</taxon>
        <taxon>Pentapetalae</taxon>
        <taxon>rosids</taxon>
        <taxon>fabids</taxon>
        <taxon>Fabales</taxon>
        <taxon>Fabaceae</taxon>
        <taxon>Cercidoideae</taxon>
        <taxon>Cercideae</taxon>
        <taxon>Bauhiniinae</taxon>
        <taxon>Bauhinia</taxon>
    </lineage>
</organism>
<reference evidence="1 2" key="1">
    <citation type="journal article" date="2022" name="DNA Res.">
        <title>Chromosomal-level genome assembly of the orchid tree Bauhinia variegata (Leguminosae; Cercidoideae) supports the allotetraploid origin hypothesis of Bauhinia.</title>
        <authorList>
            <person name="Zhong Y."/>
            <person name="Chen Y."/>
            <person name="Zheng D."/>
            <person name="Pang J."/>
            <person name="Liu Y."/>
            <person name="Luo S."/>
            <person name="Meng S."/>
            <person name="Qian L."/>
            <person name="Wei D."/>
            <person name="Dai S."/>
            <person name="Zhou R."/>
        </authorList>
    </citation>
    <scope>NUCLEOTIDE SEQUENCE [LARGE SCALE GENOMIC DNA]</scope>
    <source>
        <strain evidence="1">BV-YZ2020</strain>
    </source>
</reference>
<gene>
    <name evidence="1" type="ORF">L6164_019764</name>
</gene>
<dbReference type="EMBL" id="CM039433">
    <property type="protein sequence ID" value="KAI4327284.1"/>
    <property type="molecule type" value="Genomic_DNA"/>
</dbReference>
<comment type="caution">
    <text evidence="1">The sequence shown here is derived from an EMBL/GenBank/DDBJ whole genome shotgun (WGS) entry which is preliminary data.</text>
</comment>
<dbReference type="Proteomes" id="UP000828941">
    <property type="component" value="Chromosome 8"/>
</dbReference>
<sequence>MEISSNYFPELGMEDNILLHPHPYQMYSSAFETDFDFSSGESTYFHPTDQWVATAATKHDLETNTGWNSSGTDFIVASKCSASSATDFIISFDKTNLSSVANLHLDSLKYDQQRSRKAAAMTRNSVQAHEHVEAERKRREKLNQRFIALSALVPCLKKMDKASVLGDAINYVEQLQEQVKTLEEQLSKKKRESTVCLKRHFLFAENDDETENSSDELLHEIEARVSGKDVLIMIHCEKHHGCAAATIVSQLNKLGLTLQNSSILPFQNNTLHITIVAQMDKEYYMTAKDLVESLRQALRQFI</sequence>
<name>A0ACB9MT69_BAUVA</name>
<keyword evidence="2" id="KW-1185">Reference proteome</keyword>
<evidence type="ECO:0000313" key="2">
    <source>
        <dbReference type="Proteomes" id="UP000828941"/>
    </source>
</evidence>